<dbReference type="Gene3D" id="3.90.1530.30">
    <property type="match status" value="1"/>
</dbReference>
<feature type="domain" description="ParB-like N-terminal" evidence="4">
    <location>
        <begin position="25"/>
        <end position="114"/>
    </location>
</feature>
<dbReference type="EMBL" id="MNYI01000155">
    <property type="protein sequence ID" value="OIP39256.1"/>
    <property type="molecule type" value="Genomic_DNA"/>
</dbReference>
<evidence type="ECO:0000313" key="5">
    <source>
        <dbReference type="EMBL" id="OIP39256.1"/>
    </source>
</evidence>
<reference evidence="5 6" key="1">
    <citation type="journal article" date="2016" name="Environ. Microbiol.">
        <title>Genomic resolution of a cold subsurface aquifer community provides metabolic insights for novel microbes adapted to high CO concentrations.</title>
        <authorList>
            <person name="Probst A.J."/>
            <person name="Castelle C.J."/>
            <person name="Singh A."/>
            <person name="Brown C.T."/>
            <person name="Anantharaman K."/>
            <person name="Sharon I."/>
            <person name="Hug L.A."/>
            <person name="Burstein D."/>
            <person name="Emerson J.B."/>
            <person name="Thomas B.C."/>
            <person name="Banfield J.F."/>
        </authorList>
    </citation>
    <scope>NUCLEOTIDE SEQUENCE [LARGE SCALE GENOMIC DNA]</scope>
    <source>
        <strain evidence="5">CG2_30_40_21</strain>
    </source>
</reference>
<dbReference type="PANTHER" id="PTHR33375:SF1">
    <property type="entry name" value="CHROMOSOME-PARTITIONING PROTEIN PARB-RELATED"/>
    <property type="match status" value="1"/>
</dbReference>
<dbReference type="GO" id="GO:0005694">
    <property type="term" value="C:chromosome"/>
    <property type="evidence" value="ECO:0007669"/>
    <property type="project" value="TreeGrafter"/>
</dbReference>
<dbReference type="Gene3D" id="1.10.10.2830">
    <property type="match status" value="1"/>
</dbReference>
<keyword evidence="3" id="KW-0238">DNA-binding</keyword>
<dbReference type="Pfam" id="PF23552">
    <property type="entry name" value="ParB_C"/>
    <property type="match status" value="1"/>
</dbReference>
<dbReference type="STRING" id="1817895.AUJ95_05765"/>
<dbReference type="SMART" id="SM00470">
    <property type="entry name" value="ParB"/>
    <property type="match status" value="1"/>
</dbReference>
<evidence type="ECO:0000313" key="6">
    <source>
        <dbReference type="Proteomes" id="UP000183085"/>
    </source>
</evidence>
<dbReference type="GO" id="GO:0045881">
    <property type="term" value="P:positive regulation of sporulation resulting in formation of a cellular spore"/>
    <property type="evidence" value="ECO:0007669"/>
    <property type="project" value="TreeGrafter"/>
</dbReference>
<dbReference type="CDD" id="cd16393">
    <property type="entry name" value="SPO0J_N"/>
    <property type="match status" value="1"/>
</dbReference>
<dbReference type="Pfam" id="PF02195">
    <property type="entry name" value="ParB_N"/>
    <property type="match status" value="1"/>
</dbReference>
<evidence type="ECO:0000256" key="2">
    <source>
        <dbReference type="ARBA" id="ARBA00022829"/>
    </source>
</evidence>
<dbReference type="GO" id="GO:0003677">
    <property type="term" value="F:DNA binding"/>
    <property type="evidence" value="ECO:0007669"/>
    <property type="project" value="UniProtKB-KW"/>
</dbReference>
<dbReference type="InterPro" id="IPR003115">
    <property type="entry name" value="ParB_N"/>
</dbReference>
<dbReference type="InterPro" id="IPR036086">
    <property type="entry name" value="ParB/Sulfiredoxin_sf"/>
</dbReference>
<protein>
    <recommendedName>
        <fullName evidence="4">ParB-like N-terminal domain-containing protein</fullName>
    </recommendedName>
</protein>
<gene>
    <name evidence="5" type="ORF">AUJ95_05765</name>
</gene>
<evidence type="ECO:0000256" key="3">
    <source>
        <dbReference type="ARBA" id="ARBA00023125"/>
    </source>
</evidence>
<dbReference type="SUPFAM" id="SSF110849">
    <property type="entry name" value="ParB/Sulfiredoxin"/>
    <property type="match status" value="1"/>
</dbReference>
<dbReference type="Proteomes" id="UP000183085">
    <property type="component" value="Unassembled WGS sequence"/>
</dbReference>
<evidence type="ECO:0000256" key="1">
    <source>
        <dbReference type="ARBA" id="ARBA00006295"/>
    </source>
</evidence>
<dbReference type="InterPro" id="IPR057240">
    <property type="entry name" value="ParB_dimer_C"/>
</dbReference>
<dbReference type="InterPro" id="IPR050336">
    <property type="entry name" value="Chromosome_partition/occlusion"/>
</dbReference>
<keyword evidence="2" id="KW-0159">Chromosome partition</keyword>
<proteinExistence type="inferred from homology"/>
<accession>A0A1J5E9A0</accession>
<dbReference type="AlphaFoldDB" id="A0A1J5E9A0"/>
<sequence>MQRIALGKGLDALIPEARSGGETVREIKIGEIIPGKYQPRRHFNPEKQMELVESIREKGVIQPIIVRSNKDGYELIAGERRLRAAHEAGMERIPAIVREMSNEDALEIGLIENIQRQDINPIEEAGAYQQLIREFHITQDVLSKKVGKDRSSITNSLRLLKLPQSIQEEVIKETISMGHARAILSLDNEKEQQEACEMIVKKGLSVREAETLVKKIKENVSRETSKEPIKKPVIDIALESCVEKMMQSLGTKVRINQTAKGAGKIEIEFYSQEDLDRIMEKIR</sequence>
<dbReference type="Pfam" id="PF17762">
    <property type="entry name" value="HTH_ParB"/>
    <property type="match status" value="1"/>
</dbReference>
<evidence type="ECO:0000259" key="4">
    <source>
        <dbReference type="SMART" id="SM00470"/>
    </source>
</evidence>
<dbReference type="FunFam" id="3.90.1530.30:FF:000001">
    <property type="entry name" value="Chromosome partitioning protein ParB"/>
    <property type="match status" value="1"/>
</dbReference>
<comment type="caution">
    <text evidence="5">The sequence shown here is derived from an EMBL/GenBank/DDBJ whole genome shotgun (WGS) entry which is preliminary data.</text>
</comment>
<dbReference type="GO" id="GO:0007059">
    <property type="term" value="P:chromosome segregation"/>
    <property type="evidence" value="ECO:0007669"/>
    <property type="project" value="UniProtKB-KW"/>
</dbReference>
<name>A0A1J5E9A0_9BACT</name>
<dbReference type="FunFam" id="1.10.10.2830:FF:000001">
    <property type="entry name" value="Chromosome partitioning protein ParB"/>
    <property type="match status" value="1"/>
</dbReference>
<dbReference type="InterPro" id="IPR004437">
    <property type="entry name" value="ParB/RepB/Spo0J"/>
</dbReference>
<comment type="similarity">
    <text evidence="1">Belongs to the ParB family.</text>
</comment>
<dbReference type="InterPro" id="IPR041468">
    <property type="entry name" value="HTH_ParB/Spo0J"/>
</dbReference>
<dbReference type="NCBIfam" id="TIGR00180">
    <property type="entry name" value="parB_part"/>
    <property type="match status" value="1"/>
</dbReference>
<dbReference type="PANTHER" id="PTHR33375">
    <property type="entry name" value="CHROMOSOME-PARTITIONING PROTEIN PARB-RELATED"/>
    <property type="match status" value="1"/>
</dbReference>
<dbReference type="SUPFAM" id="SSF109709">
    <property type="entry name" value="KorB DNA-binding domain-like"/>
    <property type="match status" value="1"/>
</dbReference>
<organism evidence="5 6">
    <name type="scientific">Candidatus Desantisbacteria bacterium CG2_30_40_21</name>
    <dbReference type="NCBI Taxonomy" id="1817895"/>
    <lineage>
        <taxon>Bacteria</taxon>
        <taxon>Candidatus Desantisiibacteriota</taxon>
    </lineage>
</organism>